<dbReference type="Proteomes" id="UP001198701">
    <property type="component" value="Unassembled WGS sequence"/>
</dbReference>
<protein>
    <submittedName>
        <fullName evidence="1">DUF1799 domain-containing protein</fullName>
    </submittedName>
</protein>
<proteinExistence type="predicted"/>
<sequence length="114" mass="13138">MARGQLTLRDDNGPNAVDQINSALAALGLYAEEEVVLDDDEFWLWPENEEAFDLWLAVQTQWTRDVQGAAGLNYTGVEVCMRMRGIRRPKVQERLFGLIQMMEHASLDEWAQRR</sequence>
<name>A0ABS8IUC3_9BURK</name>
<dbReference type="RefSeq" id="WP_229432374.1">
    <property type="nucleotide sequence ID" value="NZ_JAJHPV010000013.1"/>
</dbReference>
<evidence type="ECO:0000313" key="2">
    <source>
        <dbReference type="Proteomes" id="UP001198701"/>
    </source>
</evidence>
<dbReference type="InterPro" id="IPR014915">
    <property type="entry name" value="Phage_TLS_TfmB"/>
</dbReference>
<keyword evidence="2" id="KW-1185">Reference proteome</keyword>
<dbReference type="Pfam" id="PF08809">
    <property type="entry name" value="DUF1799"/>
    <property type="match status" value="1"/>
</dbReference>
<comment type="caution">
    <text evidence="1">The sequence shown here is derived from an EMBL/GenBank/DDBJ whole genome shotgun (WGS) entry which is preliminary data.</text>
</comment>
<reference evidence="1 2" key="1">
    <citation type="submission" date="2021-11" db="EMBL/GenBank/DDBJ databases">
        <authorList>
            <person name="Huq M.A."/>
        </authorList>
    </citation>
    <scope>NUCLEOTIDE SEQUENCE [LARGE SCALE GENOMIC DNA]</scope>
    <source>
        <strain evidence="1 2">MAHUQ-52</strain>
    </source>
</reference>
<dbReference type="EMBL" id="JAJHPV010000013">
    <property type="protein sequence ID" value="MCC6071463.1"/>
    <property type="molecule type" value="Genomic_DNA"/>
</dbReference>
<organism evidence="1 2">
    <name type="scientific">Massilia agrisoli</name>
    <dbReference type="NCBI Taxonomy" id="2892444"/>
    <lineage>
        <taxon>Bacteria</taxon>
        <taxon>Pseudomonadati</taxon>
        <taxon>Pseudomonadota</taxon>
        <taxon>Betaproteobacteria</taxon>
        <taxon>Burkholderiales</taxon>
        <taxon>Oxalobacteraceae</taxon>
        <taxon>Telluria group</taxon>
        <taxon>Massilia</taxon>
    </lineage>
</organism>
<gene>
    <name evidence="1" type="ORF">LMJ30_10885</name>
</gene>
<accession>A0ABS8IUC3</accession>
<evidence type="ECO:0000313" key="1">
    <source>
        <dbReference type="EMBL" id="MCC6071463.1"/>
    </source>
</evidence>